<proteinExistence type="predicted"/>
<evidence type="ECO:0000256" key="1">
    <source>
        <dbReference type="ARBA" id="ARBA00023002"/>
    </source>
</evidence>
<dbReference type="InterPro" id="IPR050982">
    <property type="entry name" value="Auxin_biosynth/cation_transpt"/>
</dbReference>
<dbReference type="EMBL" id="BAAATD010000001">
    <property type="protein sequence ID" value="GAA2575807.1"/>
    <property type="molecule type" value="Genomic_DNA"/>
</dbReference>
<dbReference type="InterPro" id="IPR036188">
    <property type="entry name" value="FAD/NAD-bd_sf"/>
</dbReference>
<dbReference type="PANTHER" id="PTHR43539:SF78">
    <property type="entry name" value="FLAVIN-CONTAINING MONOOXYGENASE"/>
    <property type="match status" value="1"/>
</dbReference>
<evidence type="ECO:0000313" key="4">
    <source>
        <dbReference type="Proteomes" id="UP001501509"/>
    </source>
</evidence>
<dbReference type="RefSeq" id="WP_344537271.1">
    <property type="nucleotide sequence ID" value="NZ_BAAATD010000001.1"/>
</dbReference>
<keyword evidence="4" id="KW-1185">Reference proteome</keyword>
<comment type="caution">
    <text evidence="3">The sequence shown here is derived from an EMBL/GenBank/DDBJ whole genome shotgun (WGS) entry which is preliminary data.</text>
</comment>
<evidence type="ECO:0000256" key="2">
    <source>
        <dbReference type="SAM" id="MobiDB-lite"/>
    </source>
</evidence>
<dbReference type="Proteomes" id="UP001501509">
    <property type="component" value="Unassembled WGS sequence"/>
</dbReference>
<dbReference type="Gene3D" id="3.50.50.60">
    <property type="entry name" value="FAD/NAD(P)-binding domain"/>
    <property type="match status" value="1"/>
</dbReference>
<reference evidence="4" key="1">
    <citation type="journal article" date="2019" name="Int. J. Syst. Evol. Microbiol.">
        <title>The Global Catalogue of Microorganisms (GCM) 10K type strain sequencing project: providing services to taxonomists for standard genome sequencing and annotation.</title>
        <authorList>
            <consortium name="The Broad Institute Genomics Platform"/>
            <consortium name="The Broad Institute Genome Sequencing Center for Infectious Disease"/>
            <person name="Wu L."/>
            <person name="Ma J."/>
        </authorList>
    </citation>
    <scope>NUCLEOTIDE SEQUENCE [LARGE SCALE GENOMIC DNA]</scope>
    <source>
        <strain evidence="4">JCM 6833</strain>
    </source>
</reference>
<name>A0ABP6BS09_9ACTN</name>
<organism evidence="3 4">
    <name type="scientific">Actinomadura fulvescens</name>
    <dbReference type="NCBI Taxonomy" id="46160"/>
    <lineage>
        <taxon>Bacteria</taxon>
        <taxon>Bacillati</taxon>
        <taxon>Actinomycetota</taxon>
        <taxon>Actinomycetes</taxon>
        <taxon>Streptosporangiales</taxon>
        <taxon>Thermomonosporaceae</taxon>
        <taxon>Actinomadura</taxon>
    </lineage>
</organism>
<evidence type="ECO:0000313" key="3">
    <source>
        <dbReference type="EMBL" id="GAA2575807.1"/>
    </source>
</evidence>
<protein>
    <submittedName>
        <fullName evidence="3">Uncharacterized protein</fullName>
    </submittedName>
</protein>
<dbReference type="SUPFAM" id="SSF51905">
    <property type="entry name" value="FAD/NAD(P)-binding domain"/>
    <property type="match status" value="1"/>
</dbReference>
<gene>
    <name evidence="3" type="ORF">GCM10010411_05180</name>
</gene>
<dbReference type="PRINTS" id="PR00469">
    <property type="entry name" value="PNDRDTASEII"/>
</dbReference>
<dbReference type="Pfam" id="PF13738">
    <property type="entry name" value="Pyr_redox_3"/>
    <property type="match status" value="1"/>
</dbReference>
<keyword evidence="1" id="KW-0560">Oxidoreductase</keyword>
<feature type="region of interest" description="Disordered" evidence="2">
    <location>
        <begin position="160"/>
        <end position="201"/>
    </location>
</feature>
<sequence>MSRDVDVVVVGAGQAGLSAGYFLRRAGLDFVMFDHAPRAGGAWQFRWPTLTLGTAHNIHDLPGMPLEDRDPERPASEVVSEYFGRYEREFGLRVHRPVDVTAVREGSGGRLLVESSEGVYAARTLINATGTWDRPFWPFIPGMANSRRSLPPGLTKWLELRSRRSRRSSAKTLGPGASASPAVGMGNTAPPPPADTNTGGP</sequence>
<dbReference type="PANTHER" id="PTHR43539">
    <property type="entry name" value="FLAVIN-BINDING MONOOXYGENASE-LIKE PROTEIN (AFU_ORTHOLOGUE AFUA_4G09220)"/>
    <property type="match status" value="1"/>
</dbReference>
<accession>A0ABP6BS09</accession>